<name>A0A136WDU5_9FIRM</name>
<gene>
    <name evidence="1" type="ORF">CLNEO_22050</name>
</gene>
<keyword evidence="2" id="KW-1185">Reference proteome</keyword>
<dbReference type="EMBL" id="LRVM01000007">
    <property type="protein sequence ID" value="KXL52509.1"/>
    <property type="molecule type" value="Genomic_DNA"/>
</dbReference>
<proteinExistence type="predicted"/>
<dbReference type="AlphaFoldDB" id="A0A136WDU5"/>
<evidence type="ECO:0000313" key="2">
    <source>
        <dbReference type="Proteomes" id="UP000070539"/>
    </source>
</evidence>
<accession>A0A136WDU5</accession>
<sequence>MGGTDVNAVIGDIPFNIILGIFHSNAIIAVRKNKREGMLELCWMNIIKSNGNKSSFSLWKNNQTGSMERAVLMLSKLDKSIFKKSSMFLVRLENKNPYEPSNIKVRRGWLIYSHSIVAGGFEVTSYTIRFTCFTSFTILTLTRSNTS</sequence>
<organism evidence="1 2">
    <name type="scientific">Anaerotignum neopropionicum</name>
    <dbReference type="NCBI Taxonomy" id="36847"/>
    <lineage>
        <taxon>Bacteria</taxon>
        <taxon>Bacillati</taxon>
        <taxon>Bacillota</taxon>
        <taxon>Clostridia</taxon>
        <taxon>Lachnospirales</taxon>
        <taxon>Anaerotignaceae</taxon>
        <taxon>Anaerotignum</taxon>
    </lineage>
</organism>
<evidence type="ECO:0000313" key="1">
    <source>
        <dbReference type="EMBL" id="KXL52509.1"/>
    </source>
</evidence>
<comment type="caution">
    <text evidence="1">The sequence shown here is derived from an EMBL/GenBank/DDBJ whole genome shotgun (WGS) entry which is preliminary data.</text>
</comment>
<reference evidence="1 2" key="1">
    <citation type="submission" date="2016-01" db="EMBL/GenBank/DDBJ databases">
        <title>Genome sequence of Clostridium neopropionicum X4, DSM-3847.</title>
        <authorList>
            <person name="Poehlein A."/>
            <person name="Beck M.H."/>
            <person name="Bengelsdorf F.R."/>
            <person name="Daniel R."/>
            <person name="Duerre P."/>
        </authorList>
    </citation>
    <scope>NUCLEOTIDE SEQUENCE [LARGE SCALE GENOMIC DNA]</scope>
    <source>
        <strain evidence="1 2">DSM-3847</strain>
    </source>
</reference>
<dbReference type="Proteomes" id="UP000070539">
    <property type="component" value="Unassembled WGS sequence"/>
</dbReference>
<protein>
    <submittedName>
        <fullName evidence="1">Uncharacterized protein</fullName>
    </submittedName>
</protein>